<reference evidence="9 10" key="1">
    <citation type="submission" date="2018-02" db="EMBL/GenBank/DDBJ databases">
        <title>Genomic Encyclopedia of Archaeal and Bacterial Type Strains, Phase II (KMG-II): from individual species to whole genera.</title>
        <authorList>
            <person name="Goeker M."/>
        </authorList>
    </citation>
    <scope>NUCLEOTIDE SEQUENCE [LARGE SCALE GENOMIC DNA]</scope>
    <source>
        <strain evidence="9 10">DSM 16809</strain>
    </source>
</reference>
<keyword evidence="4 8" id="KW-0460">Magnesium</keyword>
<dbReference type="InterPro" id="IPR050064">
    <property type="entry name" value="IGPS_HisA/HisF"/>
</dbReference>
<dbReference type="EMBL" id="PTJE01000001">
    <property type="protein sequence ID" value="PPK96790.1"/>
    <property type="molecule type" value="Genomic_DNA"/>
</dbReference>
<evidence type="ECO:0000256" key="4">
    <source>
        <dbReference type="ARBA" id="ARBA00022842"/>
    </source>
</evidence>
<dbReference type="InterPro" id="IPR008205">
    <property type="entry name" value="GGGP_HepGP_synthase"/>
</dbReference>
<dbReference type="PANTHER" id="PTHR21235:SF22">
    <property type="entry name" value="GERANYLGERANYLGLYCERYL PHOSPHATE SYNTHASE"/>
    <property type="match status" value="1"/>
</dbReference>
<comment type="function">
    <text evidence="8">Prenyltransferase that catalyzes the transfer of the geranylgeranyl moiety of geranylgeranyl diphosphate (GGPP) to the C3 hydroxyl of sn-glycerol-1-phosphate (G1P).</text>
</comment>
<dbReference type="Gene3D" id="3.20.20.390">
    <property type="entry name" value="FMN-linked oxidoreductases"/>
    <property type="match status" value="1"/>
</dbReference>
<gene>
    <name evidence="9" type="ORF">LY01_00615</name>
</gene>
<comment type="caution">
    <text evidence="9">The sequence shown here is derived from an EMBL/GenBank/DDBJ whole genome shotgun (WGS) entry which is preliminary data.</text>
</comment>
<organism evidence="9 10">
    <name type="scientific">Nonlabens xylanidelens</name>
    <dbReference type="NCBI Taxonomy" id="191564"/>
    <lineage>
        <taxon>Bacteria</taxon>
        <taxon>Pseudomonadati</taxon>
        <taxon>Bacteroidota</taxon>
        <taxon>Flavobacteriia</taxon>
        <taxon>Flavobacteriales</taxon>
        <taxon>Flavobacteriaceae</taxon>
        <taxon>Nonlabens</taxon>
    </lineage>
</organism>
<dbReference type="OrthoDB" id="9807235at2"/>
<dbReference type="GO" id="GO:0046474">
    <property type="term" value="P:glycerophospholipid biosynthetic process"/>
    <property type="evidence" value="ECO:0007669"/>
    <property type="project" value="UniProtKB-UniRule"/>
</dbReference>
<comment type="cofactor">
    <cofactor evidence="8">
        <name>Mg(2+)</name>
        <dbReference type="ChEBI" id="CHEBI:18420"/>
    </cofactor>
</comment>
<dbReference type="AlphaFoldDB" id="A0A2S6IRN0"/>
<feature type="binding site" evidence="8">
    <location>
        <begin position="232"/>
        <end position="233"/>
    </location>
    <ligand>
        <name>sn-glycerol 1-phosphate</name>
        <dbReference type="ChEBI" id="CHEBI:57685"/>
    </ligand>
</feature>
<dbReference type="Proteomes" id="UP000239002">
    <property type="component" value="Unassembled WGS sequence"/>
</dbReference>
<accession>A0A2S6IRN0</accession>
<comment type="similarity">
    <text evidence="8">Belongs to the GGGP/HepGP synthase family. Group II subfamily.</text>
</comment>
<comment type="catalytic activity">
    <reaction evidence="8">
        <text>sn-glycerol 1-phosphate + (2E,6E,10E)-geranylgeranyl diphosphate = sn-3-O-(geranylgeranyl)glycerol 1-phosphate + diphosphate</text>
        <dbReference type="Rhea" id="RHEA:23404"/>
        <dbReference type="ChEBI" id="CHEBI:33019"/>
        <dbReference type="ChEBI" id="CHEBI:57677"/>
        <dbReference type="ChEBI" id="CHEBI:57685"/>
        <dbReference type="ChEBI" id="CHEBI:58756"/>
        <dbReference type="EC" id="2.5.1.41"/>
    </reaction>
</comment>
<name>A0A2S6IRN0_9FLAO</name>
<evidence type="ECO:0000256" key="5">
    <source>
        <dbReference type="ARBA" id="ARBA00023098"/>
    </source>
</evidence>
<dbReference type="PANTHER" id="PTHR21235">
    <property type="entry name" value="IMIDAZOLE GLYCEROL PHOSPHATE SYNTHASE SUBUNIT HISF/H IGP SYNTHASE SUBUNIT HISF/H"/>
    <property type="match status" value="1"/>
</dbReference>
<dbReference type="NCBIfam" id="TIGR01768">
    <property type="entry name" value="GGGP-family"/>
    <property type="match status" value="1"/>
</dbReference>
<evidence type="ECO:0000256" key="7">
    <source>
        <dbReference type="ARBA" id="ARBA00023264"/>
    </source>
</evidence>
<keyword evidence="7 8" id="KW-1208">Phospholipid metabolism</keyword>
<evidence type="ECO:0000256" key="6">
    <source>
        <dbReference type="ARBA" id="ARBA00023209"/>
    </source>
</evidence>
<evidence type="ECO:0000256" key="2">
    <source>
        <dbReference type="ARBA" id="ARBA00022679"/>
    </source>
</evidence>
<comment type="caution">
    <text evidence="8">Lacks conserved residue(s) required for the propagation of feature annotation.</text>
</comment>
<dbReference type="Pfam" id="PF01884">
    <property type="entry name" value="PcrB"/>
    <property type="match status" value="1"/>
</dbReference>
<evidence type="ECO:0000256" key="3">
    <source>
        <dbReference type="ARBA" id="ARBA00022723"/>
    </source>
</evidence>
<keyword evidence="1 8" id="KW-0444">Lipid biosynthesis</keyword>
<dbReference type="GO" id="GO:0047294">
    <property type="term" value="F:phosphoglycerol geranylgeranyltransferase activity"/>
    <property type="evidence" value="ECO:0007669"/>
    <property type="project" value="UniProtKB-UniRule"/>
</dbReference>
<feature type="binding site" evidence="8">
    <location>
        <position position="59"/>
    </location>
    <ligand>
        <name>Mg(2+)</name>
        <dbReference type="ChEBI" id="CHEBI:18420"/>
    </ligand>
</feature>
<protein>
    <recommendedName>
        <fullName evidence="8">Geranylgeranylglyceryl phosphate synthase</fullName>
        <shortName evidence="8">GGGP synthase</shortName>
        <shortName evidence="8">GGGPS</shortName>
        <ecNumber evidence="8">2.5.1.41</ecNumber>
    </recommendedName>
    <alternativeName>
        <fullName evidence="8">(S)-3-O-geranylgeranylglyceryl phosphate synthase</fullName>
    </alternativeName>
    <alternativeName>
        <fullName evidence="8">Phosphoglycerol geranylgeranyltransferase</fullName>
    </alternativeName>
</protein>
<dbReference type="HAMAP" id="MF_00112">
    <property type="entry name" value="GGGP_HepGP_synthase"/>
    <property type="match status" value="1"/>
</dbReference>
<keyword evidence="6 8" id="KW-0594">Phospholipid biosynthesis</keyword>
<evidence type="ECO:0000256" key="8">
    <source>
        <dbReference type="HAMAP-Rule" id="MF_00112"/>
    </source>
</evidence>
<dbReference type="RefSeq" id="WP_104514327.1">
    <property type="nucleotide sequence ID" value="NZ_MQVW01000027.1"/>
</dbReference>
<dbReference type="EC" id="2.5.1.41" evidence="8"/>
<evidence type="ECO:0000256" key="1">
    <source>
        <dbReference type="ARBA" id="ARBA00022516"/>
    </source>
</evidence>
<dbReference type="GO" id="GO:0000107">
    <property type="term" value="F:imidazoleglycerol-phosphate synthase activity"/>
    <property type="evidence" value="ECO:0007669"/>
    <property type="project" value="TreeGrafter"/>
</dbReference>
<feature type="binding site" evidence="8">
    <location>
        <position position="20"/>
    </location>
    <ligand>
        <name>Mg(2+)</name>
        <dbReference type="ChEBI" id="CHEBI:18420"/>
    </ligand>
</feature>
<dbReference type="InterPro" id="IPR038597">
    <property type="entry name" value="GGGP/HepGP_synthase_sf"/>
</dbReference>
<proteinExistence type="inferred from homology"/>
<feature type="binding site" evidence="8">
    <location>
        <begin position="210"/>
        <end position="211"/>
    </location>
    <ligand>
        <name>sn-glycerol 1-phosphate</name>
        <dbReference type="ChEBI" id="CHEBI:57685"/>
    </ligand>
</feature>
<evidence type="ECO:0000313" key="10">
    <source>
        <dbReference type="Proteomes" id="UP000239002"/>
    </source>
</evidence>
<keyword evidence="2 8" id="KW-0808">Transferase</keyword>
<dbReference type="SUPFAM" id="SSF51395">
    <property type="entry name" value="FMN-linked oxidoreductases"/>
    <property type="match status" value="1"/>
</dbReference>
<evidence type="ECO:0000313" key="9">
    <source>
        <dbReference type="EMBL" id="PPK96790.1"/>
    </source>
</evidence>
<keyword evidence="3 8" id="KW-0479">Metal-binding</keyword>
<dbReference type="NCBIfam" id="NF003198">
    <property type="entry name" value="PRK04169.1-2"/>
    <property type="match status" value="1"/>
</dbReference>
<sequence length="243" mass="26882">MPDILKTIEQANRCLSILIDPEKMEMDAIPAFAKAVSITIHNLKEKLQIDQFYFFVGGSTMENVNFDKWVNKLKENSNIPIVIFPGSHHQLSENADALLFLNLVSGRNSDFLIEQQVRASNKLKKSNLEVVPTGYLLIDGGKETAVQRISQTLPLPQHDMDSIVNHAYAAQLMGNRLVYLEAGSGALKSVSTDIVREVTQQLHIPLIVGGGLRTVQDIRSVYDAGAQMVVVGTAIEENIKWNG</sequence>
<dbReference type="GO" id="GO:0000287">
    <property type="term" value="F:magnesium ion binding"/>
    <property type="evidence" value="ECO:0007669"/>
    <property type="project" value="UniProtKB-UniRule"/>
</dbReference>
<keyword evidence="10" id="KW-1185">Reference proteome</keyword>
<feature type="binding site" evidence="8">
    <location>
        <begin position="179"/>
        <end position="185"/>
    </location>
    <ligand>
        <name>sn-glycerol 1-phosphate</name>
        <dbReference type="ChEBI" id="CHEBI:57685"/>
    </ligand>
</feature>
<keyword evidence="5 8" id="KW-0443">Lipid metabolism</keyword>